<dbReference type="STRING" id="1777141.AWB80_07432"/>
<dbReference type="InterPro" id="IPR052947">
    <property type="entry name" value="T6SS_Hcp1_domain"/>
</dbReference>
<name>A0A158DTL1_9BURK</name>
<keyword evidence="2" id="KW-1185">Reference proteome</keyword>
<accession>A0A158DTL1</accession>
<dbReference type="Proteomes" id="UP000054911">
    <property type="component" value="Unassembled WGS sequence"/>
</dbReference>
<protein>
    <submittedName>
        <fullName evidence="1">Hcp protein</fullName>
    </submittedName>
</protein>
<dbReference type="PANTHER" id="PTHR34319">
    <property type="entry name" value="MAJOR EXPORTED PROTEIN"/>
    <property type="match status" value="1"/>
</dbReference>
<dbReference type="PANTHER" id="PTHR34319:SF6">
    <property type="entry name" value="MAJOR EXPORTED PROTEIN"/>
    <property type="match status" value="1"/>
</dbReference>
<dbReference type="NCBIfam" id="TIGR03344">
    <property type="entry name" value="VI_effect_Hcp1"/>
    <property type="match status" value="1"/>
</dbReference>
<evidence type="ECO:0000313" key="2">
    <source>
        <dbReference type="Proteomes" id="UP000054911"/>
    </source>
</evidence>
<gene>
    <name evidence="1" type="ORF">AWB80_07432</name>
</gene>
<dbReference type="AlphaFoldDB" id="A0A158DTL1"/>
<dbReference type="EMBL" id="FCOE02000048">
    <property type="protein sequence ID" value="SAK97925.1"/>
    <property type="molecule type" value="Genomic_DNA"/>
</dbReference>
<dbReference type="SUPFAM" id="SSF141452">
    <property type="entry name" value="Hcp1-like"/>
    <property type="match status" value="1"/>
</dbReference>
<proteinExistence type="predicted"/>
<dbReference type="OrthoDB" id="5674026at2"/>
<comment type="caution">
    <text evidence="1">The sequence shown here is derived from an EMBL/GenBank/DDBJ whole genome shotgun (WGS) entry which is preliminary data.</text>
</comment>
<dbReference type="Pfam" id="PF05638">
    <property type="entry name" value="T6SS_HCP"/>
    <property type="match status" value="1"/>
</dbReference>
<dbReference type="Gene3D" id="2.30.110.20">
    <property type="entry name" value="Hcp1-like"/>
    <property type="match status" value="1"/>
</dbReference>
<sequence length="162" mass="18113">MPMPCYLTLEGQNQGKIEGSNKVQGHEGKILVQAVDHTIEIPKSPQTGLPTGKRVHGAMTITKEIDKSSPKLFQALTSGEQMKDVSLEFYRISPKGTEEKYYTVKLSNAILTNMKSWTPNALDPNNKQLGHMEDLAFTYEKITWTYEPDGIEAEDSWLAPKA</sequence>
<dbReference type="RefSeq" id="WP_061179642.1">
    <property type="nucleotide sequence ID" value="NZ_FCOE02000048.1"/>
</dbReference>
<evidence type="ECO:0000313" key="1">
    <source>
        <dbReference type="EMBL" id="SAK97925.1"/>
    </source>
</evidence>
<dbReference type="InterPro" id="IPR036624">
    <property type="entry name" value="Hcp1-lik_sf"/>
</dbReference>
<organism evidence="1 2">
    <name type="scientific">Caballeronia pedi</name>
    <dbReference type="NCBI Taxonomy" id="1777141"/>
    <lineage>
        <taxon>Bacteria</taxon>
        <taxon>Pseudomonadati</taxon>
        <taxon>Pseudomonadota</taxon>
        <taxon>Betaproteobacteria</taxon>
        <taxon>Burkholderiales</taxon>
        <taxon>Burkholderiaceae</taxon>
        <taxon>Caballeronia</taxon>
    </lineage>
</organism>
<dbReference type="InterPro" id="IPR008514">
    <property type="entry name" value="T6SS_Hcp"/>
</dbReference>
<reference evidence="1" key="1">
    <citation type="submission" date="2016-01" db="EMBL/GenBank/DDBJ databases">
        <authorList>
            <person name="Peeters C."/>
        </authorList>
    </citation>
    <scope>NUCLEOTIDE SEQUENCE [LARGE SCALE GENOMIC DNA]</scope>
    <source>
        <strain evidence="1">LMG 29323</strain>
    </source>
</reference>